<dbReference type="OrthoDB" id="26872at2"/>
<gene>
    <name evidence="2" type="ORF">SAMN05216276_1018126</name>
</gene>
<evidence type="ECO:0000313" key="3">
    <source>
        <dbReference type="Proteomes" id="UP000198282"/>
    </source>
</evidence>
<organism evidence="2 3">
    <name type="scientific">Streptosporangium subroseum</name>
    <dbReference type="NCBI Taxonomy" id="106412"/>
    <lineage>
        <taxon>Bacteria</taxon>
        <taxon>Bacillati</taxon>
        <taxon>Actinomycetota</taxon>
        <taxon>Actinomycetes</taxon>
        <taxon>Streptosporangiales</taxon>
        <taxon>Streptosporangiaceae</taxon>
        <taxon>Streptosporangium</taxon>
    </lineage>
</organism>
<dbReference type="RefSeq" id="WP_089208831.1">
    <property type="nucleotide sequence ID" value="NZ_FZOD01000018.1"/>
</dbReference>
<name>A0A239I5U6_9ACTN</name>
<dbReference type="PROSITE" id="PS51257">
    <property type="entry name" value="PROKAR_LIPOPROTEIN"/>
    <property type="match status" value="1"/>
</dbReference>
<sequence length="198" mass="20663">MKRAVPIILGVFLLTGCGAHSIQELNGGHMGHGAAATAVSGVAISADFNPADVMFLQMMAPHNNQGVELARLAADRATRQEVKTLAAAIAATQETEAASMSAWLSEWKQPATAAPDEHAAHGGMPGASEKEIAAVANAAPADFEEKLLNMMIAEQDDAIQMARVETATGLNPQVKELAGRIDASRTAQIKQMLALLGQ</sequence>
<dbReference type="InterPro" id="IPR012347">
    <property type="entry name" value="Ferritin-like"/>
</dbReference>
<keyword evidence="3" id="KW-1185">Reference proteome</keyword>
<accession>A0A239I5U6</accession>
<evidence type="ECO:0000259" key="1">
    <source>
        <dbReference type="Pfam" id="PF03713"/>
    </source>
</evidence>
<reference evidence="2 3" key="1">
    <citation type="submission" date="2017-06" db="EMBL/GenBank/DDBJ databases">
        <authorList>
            <person name="Kim H.J."/>
            <person name="Triplett B.A."/>
        </authorList>
    </citation>
    <scope>NUCLEOTIDE SEQUENCE [LARGE SCALE GENOMIC DNA]</scope>
    <source>
        <strain evidence="2 3">CGMCC 4.2132</strain>
    </source>
</reference>
<dbReference type="EMBL" id="FZOD01000018">
    <property type="protein sequence ID" value="SNS88668.1"/>
    <property type="molecule type" value="Genomic_DNA"/>
</dbReference>
<feature type="domain" description="DUF305" evidence="1">
    <location>
        <begin position="52"/>
        <end position="196"/>
    </location>
</feature>
<dbReference type="AlphaFoldDB" id="A0A239I5U6"/>
<dbReference type="InterPro" id="IPR005183">
    <property type="entry name" value="DUF305_CopM-like"/>
</dbReference>
<dbReference type="Pfam" id="PF03713">
    <property type="entry name" value="DUF305"/>
    <property type="match status" value="1"/>
</dbReference>
<dbReference type="PANTHER" id="PTHR36933">
    <property type="entry name" value="SLL0788 PROTEIN"/>
    <property type="match status" value="1"/>
</dbReference>
<dbReference type="PANTHER" id="PTHR36933:SF1">
    <property type="entry name" value="SLL0788 PROTEIN"/>
    <property type="match status" value="1"/>
</dbReference>
<dbReference type="Proteomes" id="UP000198282">
    <property type="component" value="Unassembled WGS sequence"/>
</dbReference>
<protein>
    <submittedName>
        <fullName evidence="2">Uncharacterized conserved protein, DUF305 family</fullName>
    </submittedName>
</protein>
<proteinExistence type="predicted"/>
<dbReference type="Gene3D" id="1.20.1260.10">
    <property type="match status" value="1"/>
</dbReference>
<evidence type="ECO:0000313" key="2">
    <source>
        <dbReference type="EMBL" id="SNS88668.1"/>
    </source>
</evidence>